<comment type="caution">
    <text evidence="1">The sequence shown here is derived from an EMBL/GenBank/DDBJ whole genome shotgun (WGS) entry which is preliminary data.</text>
</comment>
<evidence type="ECO:0000313" key="1">
    <source>
        <dbReference type="EMBL" id="KAF5343233.1"/>
    </source>
</evidence>
<reference evidence="1 2" key="1">
    <citation type="journal article" date="2020" name="ISME J.">
        <title>Uncovering the hidden diversity of litter-decomposition mechanisms in mushroom-forming fungi.</title>
        <authorList>
            <person name="Floudas D."/>
            <person name="Bentzer J."/>
            <person name="Ahren D."/>
            <person name="Johansson T."/>
            <person name="Persson P."/>
            <person name="Tunlid A."/>
        </authorList>
    </citation>
    <scope>NUCLEOTIDE SEQUENCE [LARGE SCALE GENOMIC DNA]</scope>
    <source>
        <strain evidence="1 2">CBS 291.85</strain>
    </source>
</reference>
<dbReference type="AlphaFoldDB" id="A0A8H5CKN7"/>
<dbReference type="Proteomes" id="UP000559256">
    <property type="component" value="Unassembled WGS sequence"/>
</dbReference>
<proteinExistence type="predicted"/>
<evidence type="ECO:0000313" key="2">
    <source>
        <dbReference type="Proteomes" id="UP000559256"/>
    </source>
</evidence>
<accession>A0A8H5CKN7</accession>
<protein>
    <submittedName>
        <fullName evidence="1">Uncharacterized protein</fullName>
    </submittedName>
</protein>
<gene>
    <name evidence="1" type="ORF">D9758_013439</name>
</gene>
<dbReference type="EMBL" id="JAACJM010000145">
    <property type="protein sequence ID" value="KAF5343233.1"/>
    <property type="molecule type" value="Genomic_DNA"/>
</dbReference>
<organism evidence="1 2">
    <name type="scientific">Tetrapyrgos nigripes</name>
    <dbReference type="NCBI Taxonomy" id="182062"/>
    <lineage>
        <taxon>Eukaryota</taxon>
        <taxon>Fungi</taxon>
        <taxon>Dikarya</taxon>
        <taxon>Basidiomycota</taxon>
        <taxon>Agaricomycotina</taxon>
        <taxon>Agaricomycetes</taxon>
        <taxon>Agaricomycetidae</taxon>
        <taxon>Agaricales</taxon>
        <taxon>Marasmiineae</taxon>
        <taxon>Marasmiaceae</taxon>
        <taxon>Tetrapyrgos</taxon>
    </lineage>
</organism>
<sequence>MKETSVKIKSWPESNADWENRAIALLKYQYLKSDEFFQIYLGFNCTDGSLRFASRQWYFELTNWSDGSCWDWMEWHLVGVGLVSFTYHMTGDQTLRIFELRYVAPDKAKTSSISGPLEPFRLGFMVPSMIREKVESNYFGETHEAKEFQLADVFPPDIFGKEHTDQTYVDMSALEERKQFYVLTYTAPPNTNPQDTTPICAYVVIGFHESTAWMDIVVSTDSPEEVWKSYCDSGWRAPTRIQCSLDAMLDPLALHPTWSFRGPKFAGNVKEWSSLQLGSHVLSVNYFIA</sequence>
<keyword evidence="2" id="KW-1185">Reference proteome</keyword>
<name>A0A8H5CKN7_9AGAR</name>